<dbReference type="InterPro" id="IPR013198">
    <property type="entry name" value="GTP_trans_reg_CodY_C"/>
</dbReference>
<feature type="domain" description="Global transcriptional regulator CodY C-terminal" evidence="1">
    <location>
        <begin position="15"/>
        <end position="67"/>
    </location>
</feature>
<dbReference type="GO" id="GO:0003677">
    <property type="term" value="F:DNA binding"/>
    <property type="evidence" value="ECO:0007669"/>
    <property type="project" value="InterPro"/>
</dbReference>
<accession>A0A1U9KA54</accession>
<name>A0A1U9KA54_9BACL</name>
<dbReference type="GO" id="GO:0003700">
    <property type="term" value="F:DNA-binding transcription factor activity"/>
    <property type="evidence" value="ECO:0007669"/>
    <property type="project" value="InterPro"/>
</dbReference>
<keyword evidence="3" id="KW-1185">Reference proteome</keyword>
<dbReference type="KEGG" id="ntr:B0W44_15205"/>
<dbReference type="GO" id="GO:0005525">
    <property type="term" value="F:GTP binding"/>
    <property type="evidence" value="ECO:0007669"/>
    <property type="project" value="InterPro"/>
</dbReference>
<dbReference type="PANTHER" id="PTHR40062:SF1">
    <property type="entry name" value="GLOBAL TRANSCRIPTIONAL REGULATOR CODY"/>
    <property type="match status" value="1"/>
</dbReference>
<dbReference type="SUPFAM" id="SSF46785">
    <property type="entry name" value="Winged helix' DNA-binding domain"/>
    <property type="match status" value="1"/>
</dbReference>
<dbReference type="AlphaFoldDB" id="A0A1U9KA54"/>
<evidence type="ECO:0000313" key="3">
    <source>
        <dbReference type="Proteomes" id="UP000188603"/>
    </source>
</evidence>
<organism evidence="2 3">
    <name type="scientific">Novibacillus thermophilus</name>
    <dbReference type="NCBI Taxonomy" id="1471761"/>
    <lineage>
        <taxon>Bacteria</taxon>
        <taxon>Bacillati</taxon>
        <taxon>Bacillota</taxon>
        <taxon>Bacilli</taxon>
        <taxon>Bacillales</taxon>
        <taxon>Thermoactinomycetaceae</taxon>
        <taxon>Novibacillus</taxon>
    </lineage>
</organism>
<dbReference type="InterPro" id="IPR036390">
    <property type="entry name" value="WH_DNA-bd_sf"/>
</dbReference>
<dbReference type="InterPro" id="IPR036388">
    <property type="entry name" value="WH-like_DNA-bd_sf"/>
</dbReference>
<evidence type="ECO:0000259" key="1">
    <source>
        <dbReference type="Pfam" id="PF08222"/>
    </source>
</evidence>
<dbReference type="STRING" id="1471761.B0W44_15205"/>
<dbReference type="EMBL" id="CP019699">
    <property type="protein sequence ID" value="AQS56896.1"/>
    <property type="molecule type" value="Genomic_DNA"/>
</dbReference>
<dbReference type="GO" id="GO:0045892">
    <property type="term" value="P:negative regulation of DNA-templated transcription"/>
    <property type="evidence" value="ECO:0007669"/>
    <property type="project" value="InterPro"/>
</dbReference>
<dbReference type="InterPro" id="IPR014154">
    <property type="entry name" value="CodY"/>
</dbReference>
<sequence length="71" mass="7809">MVEARRDEFVGEDVVASKVADRVGITRSVIVNTLWKLVNVGVLESRSLGMKGTYIKVLNPNLIPVLNASNR</sequence>
<gene>
    <name evidence="2" type="ORF">B0W44_15205</name>
</gene>
<evidence type="ECO:0000313" key="2">
    <source>
        <dbReference type="EMBL" id="AQS56896.1"/>
    </source>
</evidence>
<proteinExistence type="predicted"/>
<dbReference type="Gene3D" id="1.10.10.10">
    <property type="entry name" value="Winged helix-like DNA-binding domain superfamily/Winged helix DNA-binding domain"/>
    <property type="match status" value="1"/>
</dbReference>
<dbReference type="PANTHER" id="PTHR40062">
    <property type="entry name" value="GTP-SENSING TRANSCRIPTIONAL PLEIOTROPIC REPRESSOR CODY"/>
    <property type="match status" value="1"/>
</dbReference>
<dbReference type="Pfam" id="PF08222">
    <property type="entry name" value="HTH_CodY"/>
    <property type="match status" value="1"/>
</dbReference>
<dbReference type="Proteomes" id="UP000188603">
    <property type="component" value="Chromosome"/>
</dbReference>
<protein>
    <recommendedName>
        <fullName evidence="1">Global transcriptional regulator CodY C-terminal domain-containing protein</fullName>
    </recommendedName>
</protein>
<reference evidence="2 3" key="1">
    <citation type="journal article" date="2015" name="Int. J. Syst. Evol. Microbiol.">
        <title>Novibacillus thermophilus gen. nov., sp. nov., a Gram-staining-negative and moderately thermophilic member of the family Thermoactinomycetaceae.</title>
        <authorList>
            <person name="Yang G."/>
            <person name="Chen J."/>
            <person name="Zhou S."/>
        </authorList>
    </citation>
    <scope>NUCLEOTIDE SEQUENCE [LARGE SCALE GENOMIC DNA]</scope>
    <source>
        <strain evidence="2 3">SG-1</strain>
    </source>
</reference>